<dbReference type="Gene3D" id="2.40.128.110">
    <property type="entry name" value="Lipid/polyisoprenoid-binding, YceI-like"/>
    <property type="match status" value="1"/>
</dbReference>
<reference evidence="5 7" key="2">
    <citation type="submission" date="2020-12" db="EMBL/GenBank/DDBJ databases">
        <title>Identification and biosynthesis of polyene macrolides produced by Streptomyces alfalfae Men-myco-93-63.</title>
        <authorList>
            <person name="Liu D."/>
            <person name="Li Y."/>
            <person name="Liu L."/>
            <person name="Han X."/>
            <person name="Shen F."/>
        </authorList>
    </citation>
    <scope>NUCLEOTIDE SEQUENCE [LARGE SCALE GENOMIC DNA]</scope>
    <source>
        <strain evidence="5 7">Men-myco-93-63</strain>
    </source>
</reference>
<dbReference type="Pfam" id="PF04264">
    <property type="entry name" value="YceI"/>
    <property type="match status" value="1"/>
</dbReference>
<dbReference type="SUPFAM" id="SSF101874">
    <property type="entry name" value="YceI-like"/>
    <property type="match status" value="1"/>
</dbReference>
<organism evidence="5 7">
    <name type="scientific">Streptomyces alfalfae</name>
    <dbReference type="NCBI Taxonomy" id="1642299"/>
    <lineage>
        <taxon>Bacteria</taxon>
        <taxon>Bacillati</taxon>
        <taxon>Actinomycetota</taxon>
        <taxon>Actinomycetes</taxon>
        <taxon>Kitasatosporales</taxon>
        <taxon>Streptomycetaceae</taxon>
        <taxon>Streptomyces</taxon>
    </lineage>
</organism>
<keyword evidence="6" id="KW-1185">Reference proteome</keyword>
<dbReference type="RefSeq" id="WP_076683006.1">
    <property type="nucleotide sequence ID" value="NZ_CP015588.1"/>
</dbReference>
<dbReference type="AlphaFoldDB" id="A0A1P8TBU3"/>
<protein>
    <submittedName>
        <fullName evidence="4">Polyisoprenoid-binding protein</fullName>
    </submittedName>
    <submittedName>
        <fullName evidence="5">YceI family protein</fullName>
    </submittedName>
</protein>
<evidence type="ECO:0000313" key="7">
    <source>
        <dbReference type="Proteomes" id="UP000596130"/>
    </source>
</evidence>
<dbReference type="PANTHER" id="PTHR34406">
    <property type="entry name" value="PROTEIN YCEI"/>
    <property type="match status" value="1"/>
</dbReference>
<sequence>MGIFSRRQTATIERTQDVGPGAPFSTAAGAAPLDPALRALTGEWTIDRPHSRIGFSVRHAMVTTVRGAFGDYDSTLYFDGARPSASRAEITIQVGSVDTGVEQRDAHLVGADFFDARRHPEMTFRSTSTLHEGGESFRMTGDLTIRDVTRPVELQLDYLGSVVDPFGFERAGFDGTTTIDRTEWGLVYNQRLEAGGTMVSEKVRLQFDISAIRATPGSATGLPAEPATA</sequence>
<dbReference type="InterPro" id="IPR007372">
    <property type="entry name" value="Lipid/polyisoprenoid-bd_YceI"/>
</dbReference>
<evidence type="ECO:0000256" key="1">
    <source>
        <dbReference type="ARBA" id="ARBA00008812"/>
    </source>
</evidence>
<dbReference type="KEGG" id="ssia:A7J05_04615"/>
<name>A0A1P8TBU3_9ACTN</name>
<dbReference type="OrthoDB" id="9811006at2"/>
<feature type="domain" description="Lipid/polyisoprenoid-binding YceI-like" evidence="3">
    <location>
        <begin position="43"/>
        <end position="212"/>
    </location>
</feature>
<evidence type="ECO:0000313" key="4">
    <source>
        <dbReference type="EMBL" id="APY85108.1"/>
    </source>
</evidence>
<dbReference type="EMBL" id="CP015588">
    <property type="protein sequence ID" value="APY85108.1"/>
    <property type="molecule type" value="Genomic_DNA"/>
</dbReference>
<gene>
    <name evidence="4" type="ORF">A7J05_04615</name>
    <name evidence="5" type="ORF">I8755_32535</name>
</gene>
<dbReference type="InterPro" id="IPR036761">
    <property type="entry name" value="TTHA0802/YceI-like_sf"/>
</dbReference>
<feature type="region of interest" description="Disordered" evidence="2">
    <location>
        <begin position="1"/>
        <end position="29"/>
    </location>
</feature>
<accession>A0A1P8TBU3</accession>
<dbReference type="PANTHER" id="PTHR34406:SF1">
    <property type="entry name" value="PROTEIN YCEI"/>
    <property type="match status" value="1"/>
</dbReference>
<evidence type="ECO:0000313" key="5">
    <source>
        <dbReference type="EMBL" id="QQC92585.1"/>
    </source>
</evidence>
<evidence type="ECO:0000259" key="3">
    <source>
        <dbReference type="SMART" id="SM00867"/>
    </source>
</evidence>
<dbReference type="Proteomes" id="UP000596130">
    <property type="component" value="Chromosome"/>
</dbReference>
<dbReference type="SMART" id="SM00867">
    <property type="entry name" value="YceI"/>
    <property type="match status" value="1"/>
</dbReference>
<evidence type="ECO:0000313" key="6">
    <source>
        <dbReference type="Proteomes" id="UP000187191"/>
    </source>
</evidence>
<evidence type="ECO:0000256" key="2">
    <source>
        <dbReference type="SAM" id="MobiDB-lite"/>
    </source>
</evidence>
<dbReference type="Proteomes" id="UP000187191">
    <property type="component" value="Chromosome"/>
</dbReference>
<feature type="compositionally biased region" description="Polar residues" evidence="2">
    <location>
        <begin position="1"/>
        <end position="13"/>
    </location>
</feature>
<proteinExistence type="inferred from homology"/>
<reference evidence="4 6" key="1">
    <citation type="submission" date="2016-05" db="EMBL/GenBank/DDBJ databases">
        <authorList>
            <person name="Gu J."/>
        </authorList>
    </citation>
    <scope>NUCLEOTIDE SEQUENCE [LARGE SCALE GENOMIC DNA]</scope>
    <source>
        <strain evidence="4 6">ACCC40021</strain>
    </source>
</reference>
<dbReference type="EMBL" id="CP065959">
    <property type="protein sequence ID" value="QQC92585.1"/>
    <property type="molecule type" value="Genomic_DNA"/>
</dbReference>
<comment type="similarity">
    <text evidence="1">Belongs to the UPF0312 family.</text>
</comment>